<organism evidence="13 14">
    <name type="scientific">Clonorchis sinensis</name>
    <name type="common">Chinese liver fluke</name>
    <dbReference type="NCBI Taxonomy" id="79923"/>
    <lineage>
        <taxon>Eukaryota</taxon>
        <taxon>Metazoa</taxon>
        <taxon>Spiralia</taxon>
        <taxon>Lophotrochozoa</taxon>
        <taxon>Platyhelminthes</taxon>
        <taxon>Trematoda</taxon>
        <taxon>Digenea</taxon>
        <taxon>Opisthorchiida</taxon>
        <taxon>Opisthorchiata</taxon>
        <taxon>Opisthorchiidae</taxon>
        <taxon>Clonorchis</taxon>
    </lineage>
</organism>
<comment type="subcellular location">
    <subcellularLocation>
        <location evidence="1">Cell membrane</location>
        <topology evidence="1">Multi-pass membrane protein</topology>
    </subcellularLocation>
</comment>
<evidence type="ECO:0000256" key="6">
    <source>
        <dbReference type="ARBA" id="ARBA00022989"/>
    </source>
</evidence>
<feature type="transmembrane region" description="Helical" evidence="10">
    <location>
        <begin position="633"/>
        <end position="654"/>
    </location>
</feature>
<evidence type="ECO:0000313" key="14">
    <source>
        <dbReference type="Proteomes" id="UP000286415"/>
    </source>
</evidence>
<dbReference type="Proteomes" id="UP000286415">
    <property type="component" value="Unassembled WGS sequence"/>
</dbReference>
<evidence type="ECO:0000256" key="10">
    <source>
        <dbReference type="SAM" id="Phobius"/>
    </source>
</evidence>
<dbReference type="GO" id="GO:0005452">
    <property type="term" value="F:solute:inorganic anion antiporter activity"/>
    <property type="evidence" value="ECO:0007669"/>
    <property type="project" value="InterPro"/>
</dbReference>
<dbReference type="GO" id="GO:0015701">
    <property type="term" value="P:bicarbonate transport"/>
    <property type="evidence" value="ECO:0007669"/>
    <property type="project" value="TreeGrafter"/>
</dbReference>
<feature type="transmembrane region" description="Helical" evidence="10">
    <location>
        <begin position="831"/>
        <end position="864"/>
    </location>
</feature>
<feature type="transmembrane region" description="Helical" evidence="10">
    <location>
        <begin position="560"/>
        <end position="580"/>
    </location>
</feature>
<feature type="transmembrane region" description="Helical" evidence="10">
    <location>
        <begin position="900"/>
        <end position="920"/>
    </location>
</feature>
<evidence type="ECO:0000313" key="13">
    <source>
        <dbReference type="EMBL" id="KAG5454141.1"/>
    </source>
</evidence>
<feature type="domain" description="Bicarbonate transporter-like transmembrane" evidence="11">
    <location>
        <begin position="638"/>
        <end position="963"/>
    </location>
</feature>
<feature type="domain" description="Bicarbonate transporter-like transmembrane" evidence="11">
    <location>
        <begin position="455"/>
        <end position="615"/>
    </location>
</feature>
<evidence type="ECO:0000256" key="4">
    <source>
        <dbReference type="ARBA" id="ARBA00022475"/>
    </source>
</evidence>
<evidence type="ECO:0000259" key="12">
    <source>
        <dbReference type="Pfam" id="PF07565"/>
    </source>
</evidence>
<evidence type="ECO:0000256" key="7">
    <source>
        <dbReference type="ARBA" id="ARBA00023065"/>
    </source>
</evidence>
<reference evidence="13 14" key="1">
    <citation type="journal article" date="2018" name="Biotechnol. Adv.">
        <title>Improved genomic resources and new bioinformatic workflow for the carcinogenic parasite Clonorchis sinensis: Biotechnological implications.</title>
        <authorList>
            <person name="Wang D."/>
            <person name="Korhonen P.K."/>
            <person name="Gasser R.B."/>
            <person name="Young N.D."/>
        </authorList>
    </citation>
    <scope>NUCLEOTIDE SEQUENCE [LARGE SCALE GENOMIC DNA]</scope>
    <source>
        <strain evidence="13">Cs-k2</strain>
    </source>
</reference>
<dbReference type="Gene3D" id="1.10.287.570">
    <property type="entry name" value="Helical hairpin bin"/>
    <property type="match status" value="1"/>
</dbReference>
<keyword evidence="4" id="KW-1003">Cell membrane</keyword>
<accession>A0A8T1MZF4</accession>
<dbReference type="InterPro" id="IPR013769">
    <property type="entry name" value="Band3_cytoplasmic_dom"/>
</dbReference>
<evidence type="ECO:0000256" key="5">
    <source>
        <dbReference type="ARBA" id="ARBA00022692"/>
    </source>
</evidence>
<dbReference type="PANTHER" id="PTHR11453:SF47">
    <property type="entry name" value="ANION EXCHANGE PROTEIN"/>
    <property type="match status" value="1"/>
</dbReference>
<evidence type="ECO:0000259" key="11">
    <source>
        <dbReference type="Pfam" id="PF00955"/>
    </source>
</evidence>
<dbReference type="GO" id="GO:0050801">
    <property type="term" value="P:monoatomic ion homeostasis"/>
    <property type="evidence" value="ECO:0007669"/>
    <property type="project" value="TreeGrafter"/>
</dbReference>
<evidence type="ECO:0000256" key="2">
    <source>
        <dbReference type="ARBA" id="ARBA00010993"/>
    </source>
</evidence>
<keyword evidence="7" id="KW-0406">Ion transport</keyword>
<reference evidence="13 14" key="2">
    <citation type="journal article" date="2021" name="Genomics">
        <title>High-quality reference genome for Clonorchis sinensis.</title>
        <authorList>
            <person name="Young N.D."/>
            <person name="Stroehlein A.J."/>
            <person name="Kinkar L."/>
            <person name="Wang T."/>
            <person name="Sohn W.M."/>
            <person name="Chang B.C.H."/>
            <person name="Kaur P."/>
            <person name="Weisz D."/>
            <person name="Dudchenko O."/>
            <person name="Aiden E.L."/>
            <person name="Korhonen P.K."/>
            <person name="Gasser R.B."/>
        </authorList>
    </citation>
    <scope>NUCLEOTIDE SEQUENCE [LARGE SCALE GENOMIC DNA]</scope>
    <source>
        <strain evidence="13">Cs-k2</strain>
    </source>
</reference>
<dbReference type="Gene3D" id="3.40.930.10">
    <property type="entry name" value="Mannitol-specific EII, Chain A"/>
    <property type="match status" value="1"/>
</dbReference>
<dbReference type="InterPro" id="IPR011531">
    <property type="entry name" value="HCO3_transpt-like_TM_dom"/>
</dbReference>
<feature type="domain" description="Band 3 cytoplasmic" evidence="12">
    <location>
        <begin position="73"/>
        <end position="344"/>
    </location>
</feature>
<gene>
    <name evidence="13" type="ORF">CSKR_105369</name>
</gene>
<feature type="transmembrane region" description="Helical" evidence="10">
    <location>
        <begin position="675"/>
        <end position="693"/>
    </location>
</feature>
<name>A0A8T1MZF4_CLOSI</name>
<dbReference type="OrthoDB" id="1735926at2759"/>
<feature type="transmembrane region" description="Helical" evidence="10">
    <location>
        <begin position="508"/>
        <end position="540"/>
    </location>
</feature>
<evidence type="ECO:0000256" key="8">
    <source>
        <dbReference type="ARBA" id="ARBA00023136"/>
    </source>
</evidence>
<comment type="similarity">
    <text evidence="2">Belongs to the anion exchanger (TC 2.A.31) family.</text>
</comment>
<feature type="region of interest" description="Disordered" evidence="9">
    <location>
        <begin position="1"/>
        <end position="29"/>
    </location>
</feature>
<dbReference type="PANTHER" id="PTHR11453">
    <property type="entry name" value="ANION EXCHANGE PROTEIN"/>
    <property type="match status" value="1"/>
</dbReference>
<dbReference type="GO" id="GO:0008509">
    <property type="term" value="F:monoatomic anion transmembrane transporter activity"/>
    <property type="evidence" value="ECO:0007669"/>
    <property type="project" value="InterPro"/>
</dbReference>
<dbReference type="InterPro" id="IPR016152">
    <property type="entry name" value="PTrfase/Anion_transptr"/>
</dbReference>
<keyword evidence="14" id="KW-1185">Reference proteome</keyword>
<feature type="compositionally biased region" description="Basic and acidic residues" evidence="9">
    <location>
        <begin position="369"/>
        <end position="379"/>
    </location>
</feature>
<feature type="transmembrane region" description="Helical" evidence="10">
    <location>
        <begin position="727"/>
        <end position="747"/>
    </location>
</feature>
<keyword evidence="8 10" id="KW-0472">Membrane</keyword>
<keyword evidence="6 10" id="KW-1133">Transmembrane helix</keyword>
<keyword evidence="3" id="KW-0813">Transport</keyword>
<protein>
    <submittedName>
        <fullName evidence="13">Band 3 anion exchange protein</fullName>
    </submittedName>
</protein>
<feature type="transmembrane region" description="Helical" evidence="10">
    <location>
        <begin position="473"/>
        <end position="496"/>
    </location>
</feature>
<dbReference type="EMBL" id="NIRI02000010">
    <property type="protein sequence ID" value="KAG5454141.1"/>
    <property type="molecule type" value="Genomic_DNA"/>
</dbReference>
<dbReference type="GO" id="GO:0005886">
    <property type="term" value="C:plasma membrane"/>
    <property type="evidence" value="ECO:0007669"/>
    <property type="project" value="UniProtKB-SubCell"/>
</dbReference>
<sequence>MNNSGQVKWVKSETEDGDSDSSSATPTDGRMFFIESTTPMFIEVQELVARVYGGMQFGDEIFANPVLAHTRVLWLETARWVNFEQNYDEVEQRFNEAHVSPMKFTRLAQFTEEIKRHCVIIETDASTLGGALTELADHAHATNCVTSREQYDVLRAILLSERWHPEVKGRISDSAEFEQYWNAHEIVNLGFVPDDDTIEKPVAMTSQPRASIRPTLGAVLSLHNQPAHPYHRFNQALTDCLEADAEACTVLCGTINFLTKPLIALIRSKRTITNSCISEVNVPVRFIFSYLGPPSNEFKYTKLGRVFAVMMSNSIFRAAVYDAKTTSDLIKSVDLFMTDALVMPLARHPHPEALAGMVRQIEAYKREGAYGREPERLERSTSMSKRPSQPDFPFDAGSRKFSALDMATQEGALTQMDATQRGSISAKERVPTRKRCLNDFCPPYVDFARGFRPWFNRFPSDFKDAVKKDNVGIVFGSVLFLYFVNLAPAITFAAILNSQVDKGFTVSVTLVSTGVYLIVFTLLAGQPLAFIGITGPMFILETSLASIAKTAGLPLMQLRFWTSIYCAVCGFFFIALNASVLANQIRRSVEEVFNAFIAFFFLLKALFTMFRLIPYESPSSTDVVSQLSYKTRMAIAGATLFLAFIKLQFCLILARIKGGNYFRRIIRKLLGALNVPLGMVLIAVLNQIFFLGFELPMVNIPPSNQINVSRWVNFPNYDLLNLYPGNAVGLVHGVGFAIGFTMSIIVFTEAALNGITAMKNKAVKPNVFVIDLFLLTIIFPLVSGLMGWPFVSGATVRTMSNLVALVKLDHAPAPGMPHRVIGTVEQRVSGMLVGLLVFLSVFLGSVLRFIPVAALYGMFLYMGVMGLRDLQFFRRFLALMKRRKHWEDWECVRGLPSKHILVFAVIQAVVIGILVVLNIISEFTAASYVGIVFPLVVLLYALLRELVFPKWRWLAPYLHQLDRKYKLNPAPVKPSMSVPRCISVLNKDSVTSFGNAHLAMKIDDVSGQRSKEFVETDSYQEYSDHEDGVIRRTWAT</sequence>
<proteinExistence type="inferred from homology"/>
<keyword evidence="5 10" id="KW-0812">Transmembrane</keyword>
<dbReference type="SUPFAM" id="SSF55804">
    <property type="entry name" value="Phoshotransferase/anion transport protein"/>
    <property type="match status" value="1"/>
</dbReference>
<feature type="transmembrane region" description="Helical" evidence="10">
    <location>
        <begin position="592"/>
        <end position="613"/>
    </location>
</feature>
<feature type="transmembrane region" description="Helical" evidence="10">
    <location>
        <begin position="926"/>
        <end position="943"/>
    </location>
</feature>
<dbReference type="AlphaFoldDB" id="A0A8T1MZF4"/>
<comment type="caution">
    <text evidence="13">The sequence shown here is derived from an EMBL/GenBank/DDBJ whole genome shotgun (WGS) entry which is preliminary data.</text>
</comment>
<evidence type="ECO:0000256" key="9">
    <source>
        <dbReference type="SAM" id="MobiDB-lite"/>
    </source>
</evidence>
<evidence type="ECO:0000256" key="3">
    <source>
        <dbReference type="ARBA" id="ARBA00022448"/>
    </source>
</evidence>
<feature type="region of interest" description="Disordered" evidence="9">
    <location>
        <begin position="369"/>
        <end position="389"/>
    </location>
</feature>
<dbReference type="InterPro" id="IPR003020">
    <property type="entry name" value="HCO3_transpt_euk"/>
</dbReference>
<evidence type="ECO:0000256" key="1">
    <source>
        <dbReference type="ARBA" id="ARBA00004651"/>
    </source>
</evidence>
<dbReference type="Pfam" id="PF00955">
    <property type="entry name" value="HCO3_cotransp"/>
    <property type="match status" value="2"/>
</dbReference>
<dbReference type="Pfam" id="PF07565">
    <property type="entry name" value="Band_3_cyto"/>
    <property type="match status" value="1"/>
</dbReference>
<feature type="transmembrane region" description="Helical" evidence="10">
    <location>
        <begin position="768"/>
        <end position="791"/>
    </location>
</feature>